<gene>
    <name evidence="1" type="ORF">GCM10010191_49860</name>
</gene>
<proteinExistence type="predicted"/>
<dbReference type="InterPro" id="IPR011043">
    <property type="entry name" value="Gal_Oxase/kelch_b-propeller"/>
</dbReference>
<dbReference type="PANTHER" id="PTHR46407">
    <property type="entry name" value="OS02G0208700 PROTEIN"/>
    <property type="match status" value="1"/>
</dbReference>
<dbReference type="Proteomes" id="UP001501231">
    <property type="component" value="Unassembled WGS sequence"/>
</dbReference>
<dbReference type="Gene3D" id="2.120.10.80">
    <property type="entry name" value="Kelch-type beta propeller"/>
    <property type="match status" value="1"/>
</dbReference>
<reference evidence="1 2" key="1">
    <citation type="journal article" date="2019" name="Int. J. Syst. Evol. Microbiol.">
        <title>The Global Catalogue of Microorganisms (GCM) 10K type strain sequencing project: providing services to taxonomists for standard genome sequencing and annotation.</title>
        <authorList>
            <consortium name="The Broad Institute Genomics Platform"/>
            <consortium name="The Broad Institute Genome Sequencing Center for Infectious Disease"/>
            <person name="Wu L."/>
            <person name="Ma J."/>
        </authorList>
    </citation>
    <scope>NUCLEOTIDE SEQUENCE [LARGE SCALE GENOMIC DNA]</scope>
    <source>
        <strain evidence="1 2">JCM 3325</strain>
    </source>
</reference>
<sequence length="385" mass="38480">MTTATLAAADAWSSAPDYAAAVSWYGQHDAAVVLKDGTKVLLAGGADAASASVKQSAVYDLGQGTWSAPALLGTARQLHALTLLPSGKVLVTGGVGGPGAPALATAELYDPAQATWTATKNPMAVGRWGHSAVLLSNGQVLVAGGSAPRSGGKVMALRSAELFNPADETWTKAADMTDARSGHTAVELEAGKKVLVCGGSVPVGTADDPALAFCELYDTEAKTWTPTGSLRHPRSAHTATALSATTVLVTGGRAPGAPGDGSFDPFARATAEVFTLTAAGGSWQETAPMPGGRAFHRAVPLGSGKVLVVGGTDDVGNEAGYRSALEYAAGAWTKVAGLAEGRWGFAAAASGTKVLVAGGVARTGLAAAAQATELTKTAERRGSGS</sequence>
<comment type="caution">
    <text evidence="1">The sequence shown here is derived from an EMBL/GenBank/DDBJ whole genome shotgun (WGS) entry which is preliminary data.</text>
</comment>
<dbReference type="EMBL" id="BAAARW010000020">
    <property type="protein sequence ID" value="GAA2430331.1"/>
    <property type="molecule type" value="Genomic_DNA"/>
</dbReference>
<dbReference type="SMART" id="SM00612">
    <property type="entry name" value="Kelch"/>
    <property type="match status" value="4"/>
</dbReference>
<name>A0ABN3JI48_9ACTN</name>
<dbReference type="Gene3D" id="2.130.10.80">
    <property type="entry name" value="Galactose oxidase/kelch, beta-propeller"/>
    <property type="match status" value="1"/>
</dbReference>
<dbReference type="InterPro" id="IPR006652">
    <property type="entry name" value="Kelch_1"/>
</dbReference>
<dbReference type="SUPFAM" id="SSF50965">
    <property type="entry name" value="Galactose oxidase, central domain"/>
    <property type="match status" value="1"/>
</dbReference>
<organism evidence="1 2">
    <name type="scientific">Actinomadura vinacea</name>
    <dbReference type="NCBI Taxonomy" id="115336"/>
    <lineage>
        <taxon>Bacteria</taxon>
        <taxon>Bacillati</taxon>
        <taxon>Actinomycetota</taxon>
        <taxon>Actinomycetes</taxon>
        <taxon>Streptosporangiales</taxon>
        <taxon>Thermomonosporaceae</taxon>
        <taxon>Actinomadura</taxon>
    </lineage>
</organism>
<dbReference type="InterPro" id="IPR044595">
    <property type="entry name" value="KMD1-4"/>
</dbReference>
<dbReference type="InterPro" id="IPR037293">
    <property type="entry name" value="Gal_Oxidase_central_sf"/>
</dbReference>
<dbReference type="InterPro" id="IPR015915">
    <property type="entry name" value="Kelch-typ_b-propeller"/>
</dbReference>
<accession>A0ABN3JI48</accession>
<evidence type="ECO:0000313" key="1">
    <source>
        <dbReference type="EMBL" id="GAA2430331.1"/>
    </source>
</evidence>
<evidence type="ECO:0008006" key="3">
    <source>
        <dbReference type="Google" id="ProtNLM"/>
    </source>
</evidence>
<evidence type="ECO:0000313" key="2">
    <source>
        <dbReference type="Proteomes" id="UP001501231"/>
    </source>
</evidence>
<dbReference type="PANTHER" id="PTHR46407:SF3">
    <property type="entry name" value="OS02G0208700 PROTEIN"/>
    <property type="match status" value="1"/>
</dbReference>
<protein>
    <recommendedName>
        <fullName evidence="3">Kelch-like protein 17</fullName>
    </recommendedName>
</protein>
<keyword evidence="2" id="KW-1185">Reference proteome</keyword>
<dbReference type="RefSeq" id="WP_344592012.1">
    <property type="nucleotide sequence ID" value="NZ_BAAARW010000020.1"/>
</dbReference>
<dbReference type="Pfam" id="PF24681">
    <property type="entry name" value="Kelch_KLHDC2_KLHL20_DRC7"/>
    <property type="match status" value="1"/>
</dbReference>